<evidence type="ECO:0000313" key="2">
    <source>
        <dbReference type="EMBL" id="RPD91723.1"/>
    </source>
</evidence>
<comment type="caution">
    <text evidence="2">The sequence shown here is derived from an EMBL/GenBank/DDBJ whole genome shotgun (WGS) entry which is preliminary data.</text>
</comment>
<dbReference type="Proteomes" id="UP000270856">
    <property type="component" value="Unassembled WGS sequence"/>
</dbReference>
<keyword evidence="3" id="KW-1185">Reference proteome</keyword>
<accession>A0A3N4NX69</accession>
<name>A0A3N4NX69_9FLAO</name>
<sequence length="342" mass="39858">MKKIIGIYPWSETLANEGDKHQLLFKKALEDKGYQVKKINLKLLFPLTHALKKDIKVLVLDWVHSFYISQNLLKTLVKSTLGILELMFLNKRDTKIIWNIHNLHRHDEKFKIIEKFCFRQLAKKVDYLRVFDESHKFKVAEYLQVPLTKIISIQQGPYLYNKNIEVNINDRYKIPVDKKILLIFGSIRTGKGIDQFLKSFIACNSDNIYLLLAGKANEKKLEKEIENLVSGVKNIKFDNKFIPDEEVMAYFTGCDYVVLPYINTLNSGVLLLARTYNVKVLANMNFINHARASDKIGDLLNRAELQKFLDEISFEDAKSFSGQPKQYNWSTIVEKFEKLINE</sequence>
<dbReference type="OrthoDB" id="1007434at2"/>
<dbReference type="RefSeq" id="WP_123899111.1">
    <property type="nucleotide sequence ID" value="NZ_RPFJ01000051.1"/>
</dbReference>
<protein>
    <submittedName>
        <fullName evidence="2">Glycosyltransferase</fullName>
    </submittedName>
</protein>
<dbReference type="GO" id="GO:0016757">
    <property type="term" value="F:glycosyltransferase activity"/>
    <property type="evidence" value="ECO:0007669"/>
    <property type="project" value="InterPro"/>
</dbReference>
<evidence type="ECO:0000259" key="1">
    <source>
        <dbReference type="Pfam" id="PF00534"/>
    </source>
</evidence>
<feature type="domain" description="Glycosyl transferase family 1" evidence="1">
    <location>
        <begin position="170"/>
        <end position="261"/>
    </location>
</feature>
<dbReference type="AlphaFoldDB" id="A0A3N4NX69"/>
<evidence type="ECO:0000313" key="3">
    <source>
        <dbReference type="Proteomes" id="UP000270856"/>
    </source>
</evidence>
<dbReference type="Gene3D" id="3.40.50.2000">
    <property type="entry name" value="Glycogen Phosphorylase B"/>
    <property type="match status" value="1"/>
</dbReference>
<dbReference type="Pfam" id="PF00534">
    <property type="entry name" value="Glycos_transf_1"/>
    <property type="match status" value="1"/>
</dbReference>
<dbReference type="InterPro" id="IPR001296">
    <property type="entry name" value="Glyco_trans_1"/>
</dbReference>
<organism evidence="2 3">
    <name type="scientific">Aureibaculum marinum</name>
    <dbReference type="NCBI Taxonomy" id="2487930"/>
    <lineage>
        <taxon>Bacteria</taxon>
        <taxon>Pseudomonadati</taxon>
        <taxon>Bacteroidota</taxon>
        <taxon>Flavobacteriia</taxon>
        <taxon>Flavobacteriales</taxon>
        <taxon>Flavobacteriaceae</taxon>
        <taxon>Aureibaculum</taxon>
    </lineage>
</organism>
<reference evidence="2 3" key="1">
    <citation type="submission" date="2018-11" db="EMBL/GenBank/DDBJ databases">
        <title>Aureibaculum marinum gen. nov., sp. nov., a member of the family Flavobacteriaceae isolated from the Bohai Sea.</title>
        <authorList>
            <person name="Ji X."/>
        </authorList>
    </citation>
    <scope>NUCLEOTIDE SEQUENCE [LARGE SCALE GENOMIC DNA]</scope>
    <source>
        <strain evidence="2 3">BH-SD17</strain>
    </source>
</reference>
<gene>
    <name evidence="2" type="ORF">EGM88_14385</name>
</gene>
<keyword evidence="2" id="KW-0808">Transferase</keyword>
<dbReference type="SUPFAM" id="SSF53756">
    <property type="entry name" value="UDP-Glycosyltransferase/glycogen phosphorylase"/>
    <property type="match status" value="1"/>
</dbReference>
<dbReference type="EMBL" id="RPFJ01000051">
    <property type="protein sequence ID" value="RPD91723.1"/>
    <property type="molecule type" value="Genomic_DNA"/>
</dbReference>
<proteinExistence type="predicted"/>